<dbReference type="PANTHER" id="PTHR43580">
    <property type="entry name" value="OXIDOREDUCTASE GLYR1-RELATED"/>
    <property type="match status" value="1"/>
</dbReference>
<dbReference type="AlphaFoldDB" id="A0A9W6CPR1"/>
<dbReference type="InterPro" id="IPR008927">
    <property type="entry name" value="6-PGluconate_DH-like_C_sf"/>
</dbReference>
<dbReference type="Gene3D" id="3.40.50.720">
    <property type="entry name" value="NAD(P)-binding Rossmann-like Domain"/>
    <property type="match status" value="1"/>
</dbReference>
<dbReference type="GO" id="GO:0016491">
    <property type="term" value="F:oxidoreductase activity"/>
    <property type="evidence" value="ECO:0007669"/>
    <property type="project" value="UniProtKB-KW"/>
</dbReference>
<dbReference type="Proteomes" id="UP001144396">
    <property type="component" value="Unassembled WGS sequence"/>
</dbReference>
<proteinExistence type="inferred from homology"/>
<keyword evidence="2" id="KW-0560">Oxidoreductase</keyword>
<feature type="domain" description="3-hydroxyisobutyrate dehydrogenase-like NAD-binding" evidence="6">
    <location>
        <begin position="164"/>
        <end position="283"/>
    </location>
</feature>
<keyword evidence="3" id="KW-0520">NAD</keyword>
<evidence type="ECO:0000256" key="1">
    <source>
        <dbReference type="ARBA" id="ARBA00009080"/>
    </source>
</evidence>
<comment type="caution">
    <text evidence="7">The sequence shown here is derived from an EMBL/GenBank/DDBJ whole genome shotgun (WGS) entry which is preliminary data.</text>
</comment>
<protein>
    <submittedName>
        <fullName evidence="7">Oxidoreductase</fullName>
    </submittedName>
</protein>
<dbReference type="SUPFAM" id="SSF51735">
    <property type="entry name" value="NAD(P)-binding Rossmann-fold domains"/>
    <property type="match status" value="1"/>
</dbReference>
<dbReference type="Pfam" id="PF14833">
    <property type="entry name" value="NAD_binding_11"/>
    <property type="match status" value="1"/>
</dbReference>
<dbReference type="InterPro" id="IPR013328">
    <property type="entry name" value="6PGD_dom2"/>
</dbReference>
<evidence type="ECO:0000259" key="6">
    <source>
        <dbReference type="Pfam" id="PF14833"/>
    </source>
</evidence>
<dbReference type="RefSeq" id="WP_281882572.1">
    <property type="nucleotide sequence ID" value="NZ_BSDP01000001.1"/>
</dbReference>
<dbReference type="InterPro" id="IPR036291">
    <property type="entry name" value="NAD(P)-bd_dom_sf"/>
</dbReference>
<evidence type="ECO:0000313" key="8">
    <source>
        <dbReference type="Proteomes" id="UP001144396"/>
    </source>
</evidence>
<reference evidence="7" key="1">
    <citation type="submission" date="2022-12" db="EMBL/GenBank/DDBJ databases">
        <title>Reference genome sequencing for broad-spectrum identification of bacterial and archaeal isolates by mass spectrometry.</title>
        <authorList>
            <person name="Sekiguchi Y."/>
            <person name="Tourlousse D.M."/>
        </authorList>
    </citation>
    <scope>NUCLEOTIDE SEQUENCE</scope>
    <source>
        <strain evidence="7">14</strain>
    </source>
</reference>
<dbReference type="Gene3D" id="1.10.1040.10">
    <property type="entry name" value="N-(1-d-carboxylethyl)-l-norvaline Dehydrogenase, domain 2"/>
    <property type="match status" value="1"/>
</dbReference>
<evidence type="ECO:0000313" key="7">
    <source>
        <dbReference type="EMBL" id="GLI26561.1"/>
    </source>
</evidence>
<name>A0A9W6CPR1_9MICO</name>
<dbReference type="PIRSF" id="PIRSF000103">
    <property type="entry name" value="HIBADH"/>
    <property type="match status" value="1"/>
</dbReference>
<dbReference type="EMBL" id="BSDP01000001">
    <property type="protein sequence ID" value="GLI26561.1"/>
    <property type="molecule type" value="Genomic_DNA"/>
</dbReference>
<dbReference type="InterPro" id="IPR015815">
    <property type="entry name" value="HIBADH-related"/>
</dbReference>
<gene>
    <name evidence="7" type="ORF">ARHIZOSPH14_08030</name>
</gene>
<dbReference type="PANTHER" id="PTHR43580:SF2">
    <property type="entry name" value="CYTOKINE-LIKE NUCLEAR FACTOR N-PAC"/>
    <property type="match status" value="1"/>
</dbReference>
<sequence length="289" mass="29698">MSTLGFLGLGSMGRGMAARLVGAGHDVVVWNRSTGPVDELVAAGARAATTPAEALAADVSFSMLANDAAAEAVLTDEAIPAASGRLHVMMASISPTLAERLSGAFESAGAGYVGAPVLGRPEVAARGELNILAAGPAGHVETALPYLEVLGRRVWRLGDRPEVANAVKAAVNYNIIHAMQAIGESVAMTERLGVDPKLFTELLSSTLFGGVVYTGYGSLIAEQAYSPPGFHISLGRKDLALAEEIAAAGGVSPATMPALIHVFETALADPELKDADWSAIAEVSRRDLG</sequence>
<feature type="active site" evidence="4">
    <location>
        <position position="168"/>
    </location>
</feature>
<evidence type="ECO:0000256" key="3">
    <source>
        <dbReference type="ARBA" id="ARBA00023027"/>
    </source>
</evidence>
<dbReference type="GO" id="GO:0050661">
    <property type="term" value="F:NADP binding"/>
    <property type="evidence" value="ECO:0007669"/>
    <property type="project" value="InterPro"/>
</dbReference>
<dbReference type="GO" id="GO:0051287">
    <property type="term" value="F:NAD binding"/>
    <property type="evidence" value="ECO:0007669"/>
    <property type="project" value="InterPro"/>
</dbReference>
<dbReference type="Pfam" id="PF03446">
    <property type="entry name" value="NAD_binding_2"/>
    <property type="match status" value="1"/>
</dbReference>
<comment type="similarity">
    <text evidence="1">Belongs to the HIBADH-related family.</text>
</comment>
<evidence type="ECO:0000256" key="4">
    <source>
        <dbReference type="PIRSR" id="PIRSR000103-1"/>
    </source>
</evidence>
<dbReference type="InterPro" id="IPR002204">
    <property type="entry name" value="3-OH-isobutyrate_DH-rel_CS"/>
</dbReference>
<dbReference type="InterPro" id="IPR006115">
    <property type="entry name" value="6PGDH_NADP-bd"/>
</dbReference>
<accession>A0A9W6CPR1</accession>
<dbReference type="SUPFAM" id="SSF48179">
    <property type="entry name" value="6-phosphogluconate dehydrogenase C-terminal domain-like"/>
    <property type="match status" value="1"/>
</dbReference>
<evidence type="ECO:0000259" key="5">
    <source>
        <dbReference type="Pfam" id="PF03446"/>
    </source>
</evidence>
<evidence type="ECO:0000256" key="2">
    <source>
        <dbReference type="ARBA" id="ARBA00023002"/>
    </source>
</evidence>
<feature type="domain" description="6-phosphogluconate dehydrogenase NADP-binding" evidence="5">
    <location>
        <begin position="4"/>
        <end position="155"/>
    </location>
</feature>
<dbReference type="InterPro" id="IPR051265">
    <property type="entry name" value="HIBADH-related_NP60_sf"/>
</dbReference>
<keyword evidence="8" id="KW-1185">Reference proteome</keyword>
<organism evidence="7 8">
    <name type="scientific">Agromyces rhizosphaerae</name>
    <dbReference type="NCBI Taxonomy" id="88374"/>
    <lineage>
        <taxon>Bacteria</taxon>
        <taxon>Bacillati</taxon>
        <taxon>Actinomycetota</taxon>
        <taxon>Actinomycetes</taxon>
        <taxon>Micrococcales</taxon>
        <taxon>Microbacteriaceae</taxon>
        <taxon>Agromyces</taxon>
    </lineage>
</organism>
<dbReference type="GO" id="GO:0016054">
    <property type="term" value="P:organic acid catabolic process"/>
    <property type="evidence" value="ECO:0007669"/>
    <property type="project" value="UniProtKB-ARBA"/>
</dbReference>
<dbReference type="InterPro" id="IPR029154">
    <property type="entry name" value="HIBADH-like_NADP-bd"/>
</dbReference>
<dbReference type="PROSITE" id="PS00895">
    <property type="entry name" value="3_HYDROXYISOBUT_DH"/>
    <property type="match status" value="1"/>
</dbReference>